<dbReference type="InterPro" id="IPR002347">
    <property type="entry name" value="SDR_fam"/>
</dbReference>
<evidence type="ECO:0000256" key="2">
    <source>
        <dbReference type="ARBA" id="ARBA00022857"/>
    </source>
</evidence>
<dbReference type="PANTHER" id="PTHR43180:SF16">
    <property type="entry name" value="BACILYSIN BIOSYNTHESIS OXIDOREDUCTASE BACC"/>
    <property type="match status" value="1"/>
</dbReference>
<evidence type="ECO:0000256" key="3">
    <source>
        <dbReference type="ARBA" id="ARBA00023002"/>
    </source>
</evidence>
<keyword evidence="6" id="KW-1185">Reference proteome</keyword>
<gene>
    <name evidence="5" type="primary">aflH</name>
    <name evidence="5" type="ORF">C8035_v009595</name>
</gene>
<comment type="similarity">
    <text evidence="1">Belongs to the short-chain dehydrogenases/reductases (SDR) family.</text>
</comment>
<protein>
    <submittedName>
        <fullName evidence="5">5'-hydroxyaverantin dehydrogenase</fullName>
    </submittedName>
</protein>
<evidence type="ECO:0000313" key="5">
    <source>
        <dbReference type="EMBL" id="TDZ34155.1"/>
    </source>
</evidence>
<reference evidence="5 6" key="1">
    <citation type="submission" date="2018-11" db="EMBL/GenBank/DDBJ databases">
        <title>Genome sequence and assembly of Colletotrichum spinosum.</title>
        <authorList>
            <person name="Gan P."/>
            <person name="Shirasu K."/>
        </authorList>
    </citation>
    <scope>NUCLEOTIDE SEQUENCE [LARGE SCALE GENOMIC DNA]</scope>
    <source>
        <strain evidence="5 6">CBS 515.97</strain>
    </source>
</reference>
<comment type="caution">
    <text evidence="5">The sequence shown here is derived from an EMBL/GenBank/DDBJ whole genome shotgun (WGS) entry which is preliminary data.</text>
</comment>
<name>A0A4R8QFI9_9PEZI</name>
<dbReference type="Pfam" id="PF00106">
    <property type="entry name" value="adh_short"/>
    <property type="match status" value="1"/>
</dbReference>
<dbReference type="PANTHER" id="PTHR43180">
    <property type="entry name" value="3-OXOACYL-(ACYL-CARRIER-PROTEIN) REDUCTASE (AFU_ORTHOLOGUE AFUA_6G11210)"/>
    <property type="match status" value="1"/>
</dbReference>
<dbReference type="AlphaFoldDB" id="A0A4R8QFI9"/>
<dbReference type="InterPro" id="IPR036291">
    <property type="entry name" value="NAD(P)-bd_dom_sf"/>
</dbReference>
<dbReference type="GO" id="GO:0016491">
    <property type="term" value="F:oxidoreductase activity"/>
    <property type="evidence" value="ECO:0007669"/>
    <property type="project" value="UniProtKB-KW"/>
</dbReference>
<dbReference type="PROSITE" id="PS00061">
    <property type="entry name" value="ADH_SHORT"/>
    <property type="match status" value="1"/>
</dbReference>
<keyword evidence="3" id="KW-0560">Oxidoreductase</keyword>
<dbReference type="EMBL" id="QAPG01000056">
    <property type="protein sequence ID" value="TDZ34155.1"/>
    <property type="molecule type" value="Genomic_DNA"/>
</dbReference>
<evidence type="ECO:0000256" key="1">
    <source>
        <dbReference type="ARBA" id="ARBA00006484"/>
    </source>
</evidence>
<dbReference type="Gene3D" id="3.40.50.720">
    <property type="entry name" value="NAD(P)-binding Rossmann-like Domain"/>
    <property type="match status" value="1"/>
</dbReference>
<keyword evidence="2" id="KW-0521">NADP</keyword>
<accession>A0A4R8QFI9</accession>
<feature type="region of interest" description="Disordered" evidence="4">
    <location>
        <begin position="130"/>
        <end position="150"/>
    </location>
</feature>
<dbReference type="Proteomes" id="UP000295083">
    <property type="component" value="Unassembled WGS sequence"/>
</dbReference>
<evidence type="ECO:0000256" key="4">
    <source>
        <dbReference type="SAM" id="MobiDB-lite"/>
    </source>
</evidence>
<sequence length="350" mass="37646">MTIDAGYHNLVPATGLSEPVDTTKPYDPSALAGKTVLLTGGALGLGAAFAREWASHGANLVIGDINTSEGESLVAALRTNHPNGSHHFVTCDVTSWGSQVAFFKEAARLSPDGKIDVVVANAGINLSGANHSFDNPSRSKEDPDAPAEPSTKTIAVNITGLTYTTHLGMFWLPRNGQRDDTRAVRDRCILLIGSIAGIVHLPGQSPYCMSKHAVTGLFRAMRATAYLTHRVRLNMLCPYFINQSNIFPGAAEAVFLGGSAGGATFGDVVDAATRLVADEGVIGRALLVGPKISDEERGVHDKIAAWDVYAEDYKDCEAFVWRWVRIMNTVEAARGWFGWVRDCFGIAFRR</sequence>
<organism evidence="5 6">
    <name type="scientific">Colletotrichum spinosum</name>
    <dbReference type="NCBI Taxonomy" id="1347390"/>
    <lineage>
        <taxon>Eukaryota</taxon>
        <taxon>Fungi</taxon>
        <taxon>Dikarya</taxon>
        <taxon>Ascomycota</taxon>
        <taxon>Pezizomycotina</taxon>
        <taxon>Sordariomycetes</taxon>
        <taxon>Hypocreomycetidae</taxon>
        <taxon>Glomerellales</taxon>
        <taxon>Glomerellaceae</taxon>
        <taxon>Colletotrichum</taxon>
        <taxon>Colletotrichum orbiculare species complex</taxon>
    </lineage>
</organism>
<evidence type="ECO:0000313" key="6">
    <source>
        <dbReference type="Proteomes" id="UP000295083"/>
    </source>
</evidence>
<dbReference type="SUPFAM" id="SSF51735">
    <property type="entry name" value="NAD(P)-binding Rossmann-fold domains"/>
    <property type="match status" value="1"/>
</dbReference>
<proteinExistence type="inferred from homology"/>
<dbReference type="InterPro" id="IPR020904">
    <property type="entry name" value="Sc_DH/Rdtase_CS"/>
</dbReference>
<dbReference type="PRINTS" id="PR00081">
    <property type="entry name" value="GDHRDH"/>
</dbReference>